<dbReference type="CDD" id="cd12293">
    <property type="entry name" value="dRRM_Rrp7p"/>
    <property type="match status" value="1"/>
</dbReference>
<dbReference type="AlphaFoldDB" id="A0AAW0CUB7"/>
<dbReference type="InterPro" id="IPR040447">
    <property type="entry name" value="RRM_Rrp7"/>
</dbReference>
<evidence type="ECO:0000259" key="5">
    <source>
        <dbReference type="Pfam" id="PF17799"/>
    </source>
</evidence>
<feature type="compositionally biased region" description="Acidic residues" evidence="3">
    <location>
        <begin position="94"/>
        <end position="122"/>
    </location>
</feature>
<dbReference type="GO" id="GO:0034456">
    <property type="term" value="C:UTP-C complex"/>
    <property type="evidence" value="ECO:0007669"/>
    <property type="project" value="TreeGrafter"/>
</dbReference>
<evidence type="ECO:0000313" key="6">
    <source>
        <dbReference type="EMBL" id="KAK7042332.1"/>
    </source>
</evidence>
<evidence type="ECO:0000313" key="7">
    <source>
        <dbReference type="Proteomes" id="UP001362999"/>
    </source>
</evidence>
<dbReference type="GO" id="GO:0006364">
    <property type="term" value="P:rRNA processing"/>
    <property type="evidence" value="ECO:0007669"/>
    <property type="project" value="TreeGrafter"/>
</dbReference>
<feature type="domain" description="Ribosomal RNA-processing protein 7 C-terminal" evidence="4">
    <location>
        <begin position="216"/>
        <end position="350"/>
    </location>
</feature>
<dbReference type="GO" id="GO:0032545">
    <property type="term" value="C:CURI complex"/>
    <property type="evidence" value="ECO:0007669"/>
    <property type="project" value="TreeGrafter"/>
</dbReference>
<dbReference type="EMBL" id="JAWWNJ010000013">
    <property type="protein sequence ID" value="KAK7042332.1"/>
    <property type="molecule type" value="Genomic_DNA"/>
</dbReference>
<comment type="caution">
    <text evidence="6">The sequence shown here is derived from an EMBL/GenBank/DDBJ whole genome shotgun (WGS) entry which is preliminary data.</text>
</comment>
<organism evidence="6 7">
    <name type="scientific">Favolaschia claudopus</name>
    <dbReference type="NCBI Taxonomy" id="2862362"/>
    <lineage>
        <taxon>Eukaryota</taxon>
        <taxon>Fungi</taxon>
        <taxon>Dikarya</taxon>
        <taxon>Basidiomycota</taxon>
        <taxon>Agaricomycotina</taxon>
        <taxon>Agaricomycetes</taxon>
        <taxon>Agaricomycetidae</taxon>
        <taxon>Agaricales</taxon>
        <taxon>Marasmiineae</taxon>
        <taxon>Mycenaceae</taxon>
        <taxon>Favolaschia</taxon>
    </lineage>
</organism>
<evidence type="ECO:0000259" key="4">
    <source>
        <dbReference type="Pfam" id="PF12923"/>
    </source>
</evidence>
<comment type="similarity">
    <text evidence="1">Belongs to the RRP7 family.</text>
</comment>
<dbReference type="Gene3D" id="6.10.250.1770">
    <property type="match status" value="1"/>
</dbReference>
<feature type="region of interest" description="Disordered" evidence="3">
    <location>
        <begin position="177"/>
        <end position="199"/>
    </location>
</feature>
<dbReference type="GO" id="GO:0003676">
    <property type="term" value="F:nucleic acid binding"/>
    <property type="evidence" value="ECO:0007669"/>
    <property type="project" value="InterPro"/>
</dbReference>
<dbReference type="InterPro" id="IPR024326">
    <property type="entry name" value="RRP7_C"/>
</dbReference>
<dbReference type="Gene3D" id="3.30.70.330">
    <property type="match status" value="1"/>
</dbReference>
<dbReference type="InterPro" id="IPR040446">
    <property type="entry name" value="RRP7"/>
</dbReference>
<dbReference type="PANTHER" id="PTHR13191">
    <property type="entry name" value="RIBOSOMAL RNA PROCESSING PROTEIN 7-RELATED"/>
    <property type="match status" value="1"/>
</dbReference>
<dbReference type="InterPro" id="IPR012677">
    <property type="entry name" value="Nucleotide-bd_a/b_plait_sf"/>
</dbReference>
<keyword evidence="2" id="KW-0175">Coiled coil</keyword>
<feature type="domain" description="Rrp7 RRM-like N-terminal" evidence="5">
    <location>
        <begin position="7"/>
        <end position="182"/>
    </location>
</feature>
<dbReference type="Pfam" id="PF12923">
    <property type="entry name" value="RRP7"/>
    <property type="match status" value="1"/>
</dbReference>
<dbReference type="PANTHER" id="PTHR13191:SF0">
    <property type="entry name" value="RIBOSOMAL RNA-PROCESSING PROTEIN 7 HOMOLOG A-RELATED"/>
    <property type="match status" value="1"/>
</dbReference>
<protein>
    <submittedName>
        <fullName evidence="6">Ribosomal RNA-processing protein 7 like protein</fullName>
    </submittedName>
</protein>
<evidence type="ECO:0000256" key="2">
    <source>
        <dbReference type="SAM" id="Coils"/>
    </source>
</evidence>
<keyword evidence="7" id="KW-1185">Reference proteome</keyword>
<dbReference type="InterPro" id="IPR035979">
    <property type="entry name" value="RBD_domain_sf"/>
</dbReference>
<reference evidence="6 7" key="1">
    <citation type="journal article" date="2024" name="J Genomics">
        <title>Draft genome sequencing and assembly of Favolaschia claudopus CIRM-BRFM 2984 isolated from oak limbs.</title>
        <authorList>
            <person name="Navarro D."/>
            <person name="Drula E."/>
            <person name="Chaduli D."/>
            <person name="Cazenave R."/>
            <person name="Ahrendt S."/>
            <person name="Wang J."/>
            <person name="Lipzen A."/>
            <person name="Daum C."/>
            <person name="Barry K."/>
            <person name="Grigoriev I.V."/>
            <person name="Favel A."/>
            <person name="Rosso M.N."/>
            <person name="Martin F."/>
        </authorList>
    </citation>
    <scope>NUCLEOTIDE SEQUENCE [LARGE SCALE GENOMIC DNA]</scope>
    <source>
        <strain evidence="6 7">CIRM-BRFM 2984</strain>
    </source>
</reference>
<dbReference type="GO" id="GO:0000028">
    <property type="term" value="P:ribosomal small subunit assembly"/>
    <property type="evidence" value="ECO:0007669"/>
    <property type="project" value="TreeGrafter"/>
</dbReference>
<name>A0AAW0CUB7_9AGAR</name>
<feature type="coiled-coil region" evidence="2">
    <location>
        <begin position="314"/>
        <end position="341"/>
    </location>
</feature>
<evidence type="ECO:0000256" key="3">
    <source>
        <dbReference type="SAM" id="MobiDB-lite"/>
    </source>
</evidence>
<sequence>MSLPSSVAGFTVLPISYPGSSNTSTHYIYARAHTGSKKANTSKTTLPDSRTLFLVNVPPDATDRELVLLFKSSGTVERVVFDLDADGKEGVGGQDDEEEDDEGSELSDDADANTANAEEERDADMQQQPRKRRKLDKKPKPPQVTPLPTKPLRALRPTGRTAHLVFLDASSLERALAPQKKNRVWPSSSSTSTSTSESVEKELSGLARYTALYDSLRPPLDSVRAHADSAMEVFEYELAQTRREAGRYKKGEAIVDEDGFTLVTRGGVYGQTVGGGVGVASKVFQAEMAEGGKGKNKKGRRGREGKEKEGFYAFQKAERQRNDLLELKKNWEADKAKIEKLKASRKFKPY</sequence>
<dbReference type="Proteomes" id="UP001362999">
    <property type="component" value="Unassembled WGS sequence"/>
</dbReference>
<gene>
    <name evidence="6" type="ORF">R3P38DRAFT_2511600</name>
</gene>
<feature type="region of interest" description="Disordered" evidence="3">
    <location>
        <begin position="86"/>
        <end position="156"/>
    </location>
</feature>
<feature type="compositionally biased region" description="Low complexity" evidence="3">
    <location>
        <begin position="187"/>
        <end position="197"/>
    </location>
</feature>
<evidence type="ECO:0000256" key="1">
    <source>
        <dbReference type="ARBA" id="ARBA00006110"/>
    </source>
</evidence>
<accession>A0AAW0CUB7</accession>
<dbReference type="SUPFAM" id="SSF54928">
    <property type="entry name" value="RNA-binding domain, RBD"/>
    <property type="match status" value="1"/>
</dbReference>
<proteinExistence type="inferred from homology"/>
<dbReference type="Pfam" id="PF17799">
    <property type="entry name" value="RRM_Rrp7"/>
    <property type="match status" value="1"/>
</dbReference>